<gene>
    <name evidence="2" type="ORF">GCM10023321_68040</name>
</gene>
<dbReference type="EMBL" id="BAABJP010000044">
    <property type="protein sequence ID" value="GAA5170606.1"/>
    <property type="molecule type" value="Genomic_DNA"/>
</dbReference>
<sequence>MLLILWRAVVAPHSNSVNEVQETVQKLRRAAVVGLVLTGGVLAVAGPAFADEDESAGAAQGPSSANDVTPAGVPVFGLLESVEGAPKRLSPEPESTEDR</sequence>
<name>A0ABP9R1Y0_9PSEU</name>
<evidence type="ECO:0000313" key="2">
    <source>
        <dbReference type="EMBL" id="GAA5170606.1"/>
    </source>
</evidence>
<accession>A0ABP9R1Y0</accession>
<protein>
    <submittedName>
        <fullName evidence="2">Uncharacterized protein</fullName>
    </submittedName>
</protein>
<feature type="region of interest" description="Disordered" evidence="1">
    <location>
        <begin position="52"/>
        <end position="72"/>
    </location>
</feature>
<evidence type="ECO:0000313" key="3">
    <source>
        <dbReference type="Proteomes" id="UP001428817"/>
    </source>
</evidence>
<dbReference type="Proteomes" id="UP001428817">
    <property type="component" value="Unassembled WGS sequence"/>
</dbReference>
<organism evidence="2 3">
    <name type="scientific">Pseudonocardia eucalypti</name>
    <dbReference type="NCBI Taxonomy" id="648755"/>
    <lineage>
        <taxon>Bacteria</taxon>
        <taxon>Bacillati</taxon>
        <taxon>Actinomycetota</taxon>
        <taxon>Actinomycetes</taxon>
        <taxon>Pseudonocardiales</taxon>
        <taxon>Pseudonocardiaceae</taxon>
        <taxon>Pseudonocardia</taxon>
    </lineage>
</organism>
<reference evidence="3" key="1">
    <citation type="journal article" date="2019" name="Int. J. Syst. Evol. Microbiol.">
        <title>The Global Catalogue of Microorganisms (GCM) 10K type strain sequencing project: providing services to taxonomists for standard genome sequencing and annotation.</title>
        <authorList>
            <consortium name="The Broad Institute Genomics Platform"/>
            <consortium name="The Broad Institute Genome Sequencing Center for Infectious Disease"/>
            <person name="Wu L."/>
            <person name="Ma J."/>
        </authorList>
    </citation>
    <scope>NUCLEOTIDE SEQUENCE [LARGE SCALE GENOMIC DNA]</scope>
    <source>
        <strain evidence="3">JCM 18303</strain>
    </source>
</reference>
<evidence type="ECO:0000256" key="1">
    <source>
        <dbReference type="SAM" id="MobiDB-lite"/>
    </source>
</evidence>
<proteinExistence type="predicted"/>
<keyword evidence="3" id="KW-1185">Reference proteome</keyword>
<comment type="caution">
    <text evidence="2">The sequence shown here is derived from an EMBL/GenBank/DDBJ whole genome shotgun (WGS) entry which is preliminary data.</text>
</comment>